<feature type="compositionally biased region" description="Basic and acidic residues" evidence="5">
    <location>
        <begin position="425"/>
        <end position="440"/>
    </location>
</feature>
<dbReference type="InterPro" id="IPR004968">
    <property type="entry name" value="DNA_primase/NTPase_C"/>
</dbReference>
<sequence>MTILDAALALAKRGWPVFPCNPEADKAKGSKRPLTEHGLKDASTDAGTIRGWWGRWPEALIGLPTGPGLGAFVVDLDPREKSCSELWDELEALIGAPLGEPIVAVTQSGGWHLYYSWPTLGAGEKLGNRSGTRSGLPAHVDVRGEGGYVIAPPSIMLDGRRYEWRSGPTRGLTAAPAELIDCILRRGKFAREEEPPRPRGAPVEASERVRKYALAALDAEVRKAAAAPNGERNETLNATAYALGQLVGAGALSESVVVAALDDVAAQWPNRKKSRGTIQSGLRAGIASPRDLSEIEAARTRSPDEWRSRGSQIPPRSDGAGGGGQPPGGGPTIGGGGGGFDRATLERCAELEVNDTGNGHRLLEWFGDHVLHVRNVGWSVWDGKRWNVDGGDEAVSRMAQDTASRIRLEVPLVKIDDDERAAMEARGESEDAIDKAEKQRRASRIRHSVQSGNSGKLAGMMGVAATHATITVPELDAEPLAINVQNGTLRLVEAVDPECPDPDVERKIWSVRLDRHDQRDHISKVMSAAYDPGASCPKWEAFCKRFLPDPAIRWWMQRWAGYALTGLTGEQMLIFNHGFGANGKSTFCEALRRLMGDYAASLPAEAVTGDQVRRGDQATPEWARLTGVRFVLIAELPRGQPLKEETIKLVTGGEPLLVRHLHQKFIELNSVFKAMMTGNHKPQATGSDYAVFRRVCLVPWTETLLPSERRPMGEVLAEFGAEASGILNWALEGLLGYLNEGLKPPEGVVAATEDYRSDMDPVGEFVKACVVSRPGNDVDARAFYGAYVAWAEANGMRPFSEKRFAQEMAHTRIQKKRGRVMKYLDVILQDVPMVSDAADAPLV</sequence>
<dbReference type="RefSeq" id="WP_111349279.1">
    <property type="nucleotide sequence ID" value="NZ_QHHQ01000005.1"/>
</dbReference>
<dbReference type="OrthoDB" id="9763644at2"/>
<dbReference type="SUPFAM" id="SSF56747">
    <property type="entry name" value="Prim-pol domain"/>
    <property type="match status" value="1"/>
</dbReference>
<feature type="region of interest" description="Disordered" evidence="5">
    <location>
        <begin position="271"/>
        <end position="341"/>
    </location>
</feature>
<accession>A0A8B2NMV0</accession>
<dbReference type="InterPro" id="IPR006500">
    <property type="entry name" value="Helicase_put_C_phage/plasmid"/>
</dbReference>
<dbReference type="GO" id="GO:0004386">
    <property type="term" value="F:helicase activity"/>
    <property type="evidence" value="ECO:0007669"/>
    <property type="project" value="UniProtKB-KW"/>
</dbReference>
<reference evidence="7 8" key="1">
    <citation type="submission" date="2018-05" db="EMBL/GenBank/DDBJ databases">
        <title>Acuticoccus sediminis sp. nov., isolated from deep-sea sediment of Indian Ocean.</title>
        <authorList>
            <person name="Liu X."/>
            <person name="Lai Q."/>
            <person name="Du Y."/>
            <person name="Sun F."/>
            <person name="Zhang X."/>
            <person name="Wang S."/>
            <person name="Shao Z."/>
        </authorList>
    </citation>
    <scope>NUCLEOTIDE SEQUENCE [LARGE SCALE GENOMIC DNA]</scope>
    <source>
        <strain evidence="7 8">PTG4-2</strain>
    </source>
</reference>
<dbReference type="InterPro" id="IPR015330">
    <property type="entry name" value="DNA_primase/pol_bifunc_N"/>
</dbReference>
<dbReference type="EMBL" id="QHHQ01000005">
    <property type="protein sequence ID" value="RAH99207.1"/>
    <property type="molecule type" value="Genomic_DNA"/>
</dbReference>
<feature type="compositionally biased region" description="Gly residues" evidence="5">
    <location>
        <begin position="319"/>
        <end position="340"/>
    </location>
</feature>
<evidence type="ECO:0000256" key="2">
    <source>
        <dbReference type="ARBA" id="ARBA00022801"/>
    </source>
</evidence>
<comment type="caution">
    <text evidence="7">The sequence shown here is derived from an EMBL/GenBank/DDBJ whole genome shotgun (WGS) entry which is preliminary data.</text>
</comment>
<evidence type="ECO:0000256" key="5">
    <source>
        <dbReference type="SAM" id="MobiDB-lite"/>
    </source>
</evidence>
<feature type="compositionally biased region" description="Basic and acidic residues" evidence="5">
    <location>
        <begin position="291"/>
        <end position="308"/>
    </location>
</feature>
<evidence type="ECO:0000256" key="1">
    <source>
        <dbReference type="ARBA" id="ARBA00022741"/>
    </source>
</evidence>
<keyword evidence="8" id="KW-1185">Reference proteome</keyword>
<proteinExistence type="predicted"/>
<dbReference type="InterPro" id="IPR014818">
    <property type="entry name" value="Phage/plasmid_primase_P4_C"/>
</dbReference>
<dbReference type="PROSITE" id="PS51206">
    <property type="entry name" value="SF3_HELICASE_1"/>
    <property type="match status" value="1"/>
</dbReference>
<feature type="domain" description="SF3 helicase" evidence="6">
    <location>
        <begin position="551"/>
        <end position="713"/>
    </location>
</feature>
<keyword evidence="1" id="KW-0547">Nucleotide-binding</keyword>
<dbReference type="Proteomes" id="UP000249590">
    <property type="component" value="Unassembled WGS sequence"/>
</dbReference>
<evidence type="ECO:0000256" key="4">
    <source>
        <dbReference type="ARBA" id="ARBA00022840"/>
    </source>
</evidence>
<dbReference type="Pfam" id="PF08706">
    <property type="entry name" value="D5_N"/>
    <property type="match status" value="1"/>
</dbReference>
<dbReference type="InterPro" id="IPR051620">
    <property type="entry name" value="ORF904-like_C"/>
</dbReference>
<dbReference type="PANTHER" id="PTHR35372:SF2">
    <property type="entry name" value="SF3 HELICASE DOMAIN-CONTAINING PROTEIN"/>
    <property type="match status" value="1"/>
</dbReference>
<dbReference type="AlphaFoldDB" id="A0A8B2NMV0"/>
<evidence type="ECO:0000259" key="6">
    <source>
        <dbReference type="PROSITE" id="PS51206"/>
    </source>
</evidence>
<evidence type="ECO:0000313" key="7">
    <source>
        <dbReference type="EMBL" id="RAH99207.1"/>
    </source>
</evidence>
<gene>
    <name evidence="7" type="ORF">DLJ53_21930</name>
</gene>
<evidence type="ECO:0000256" key="3">
    <source>
        <dbReference type="ARBA" id="ARBA00022806"/>
    </source>
</evidence>
<protein>
    <recommendedName>
        <fullName evidence="6">SF3 helicase domain-containing protein</fullName>
    </recommendedName>
</protein>
<feature type="region of interest" description="Disordered" evidence="5">
    <location>
        <begin position="425"/>
        <end position="453"/>
    </location>
</feature>
<dbReference type="InterPro" id="IPR014015">
    <property type="entry name" value="Helicase_SF3_DNA-vir"/>
</dbReference>
<keyword evidence="4" id="KW-0067">ATP-binding</keyword>
<dbReference type="PANTHER" id="PTHR35372">
    <property type="entry name" value="ATP BINDING PROTEIN-RELATED"/>
    <property type="match status" value="1"/>
</dbReference>
<evidence type="ECO:0000313" key="8">
    <source>
        <dbReference type="Proteomes" id="UP000249590"/>
    </source>
</evidence>
<dbReference type="Pfam" id="PF09250">
    <property type="entry name" value="Prim-Pol"/>
    <property type="match status" value="1"/>
</dbReference>
<keyword evidence="2" id="KW-0378">Hydrolase</keyword>
<dbReference type="Pfam" id="PF03288">
    <property type="entry name" value="Pox_D5"/>
    <property type="match status" value="1"/>
</dbReference>
<name>A0A8B2NMV0_9HYPH</name>
<organism evidence="7 8">
    <name type="scientific">Acuticoccus sediminis</name>
    <dbReference type="NCBI Taxonomy" id="2184697"/>
    <lineage>
        <taxon>Bacteria</taxon>
        <taxon>Pseudomonadati</taxon>
        <taxon>Pseudomonadota</taxon>
        <taxon>Alphaproteobacteria</taxon>
        <taxon>Hyphomicrobiales</taxon>
        <taxon>Amorphaceae</taxon>
        <taxon>Acuticoccus</taxon>
    </lineage>
</organism>
<dbReference type="SMART" id="SM00885">
    <property type="entry name" value="D5_N"/>
    <property type="match status" value="1"/>
</dbReference>
<dbReference type="CDD" id="cd04859">
    <property type="entry name" value="Prim_Pol"/>
    <property type="match status" value="1"/>
</dbReference>
<dbReference type="GO" id="GO:0005524">
    <property type="term" value="F:ATP binding"/>
    <property type="evidence" value="ECO:0007669"/>
    <property type="project" value="UniProtKB-KW"/>
</dbReference>
<dbReference type="SMART" id="SM00943">
    <property type="entry name" value="Prim-Pol"/>
    <property type="match status" value="1"/>
</dbReference>
<dbReference type="InterPro" id="IPR027417">
    <property type="entry name" value="P-loop_NTPase"/>
</dbReference>
<dbReference type="Gene3D" id="3.40.50.300">
    <property type="entry name" value="P-loop containing nucleotide triphosphate hydrolases"/>
    <property type="match status" value="1"/>
</dbReference>
<keyword evidence="3" id="KW-0347">Helicase</keyword>
<dbReference type="NCBIfam" id="TIGR01613">
    <property type="entry name" value="primase_Cterm"/>
    <property type="match status" value="1"/>
</dbReference>
<dbReference type="GO" id="GO:0016787">
    <property type="term" value="F:hydrolase activity"/>
    <property type="evidence" value="ECO:0007669"/>
    <property type="project" value="UniProtKB-KW"/>
</dbReference>